<keyword evidence="4" id="KW-0342">GTP-binding</keyword>
<dbReference type="GO" id="GO:0016787">
    <property type="term" value="F:hydrolase activity"/>
    <property type="evidence" value="ECO:0007669"/>
    <property type="project" value="UniProtKB-KW"/>
</dbReference>
<dbReference type="KEGG" id="xbc:ELE36_19690"/>
<evidence type="ECO:0000313" key="6">
    <source>
        <dbReference type="Proteomes" id="UP000291562"/>
    </source>
</evidence>
<evidence type="ECO:0000256" key="1">
    <source>
        <dbReference type="ARBA" id="ARBA00005290"/>
    </source>
</evidence>
<dbReference type="InterPro" id="IPR004130">
    <property type="entry name" value="Gpn"/>
</dbReference>
<dbReference type="Gene3D" id="3.40.50.300">
    <property type="entry name" value="P-loop containing nucleotide triphosphate hydrolases"/>
    <property type="match status" value="1"/>
</dbReference>
<dbReference type="InterPro" id="IPR052705">
    <property type="entry name" value="Gliding_Motility_GTPase"/>
</dbReference>
<dbReference type="EMBL" id="CP035704">
    <property type="protein sequence ID" value="QBB72412.1"/>
    <property type="molecule type" value="Genomic_DNA"/>
</dbReference>
<dbReference type="CDD" id="cd00882">
    <property type="entry name" value="Ras_like_GTPase"/>
    <property type="match status" value="1"/>
</dbReference>
<keyword evidence="6" id="KW-1185">Reference proteome</keyword>
<organism evidence="5 6">
    <name type="scientific">Pseudolysobacter antarcticus</name>
    <dbReference type="NCBI Taxonomy" id="2511995"/>
    <lineage>
        <taxon>Bacteria</taxon>
        <taxon>Pseudomonadati</taxon>
        <taxon>Pseudomonadota</taxon>
        <taxon>Gammaproteobacteria</taxon>
        <taxon>Lysobacterales</taxon>
        <taxon>Rhodanobacteraceae</taxon>
        <taxon>Pseudolysobacter</taxon>
    </lineage>
</organism>
<dbReference type="OrthoDB" id="4319884at2"/>
<gene>
    <name evidence="5" type="ORF">ELE36_19690</name>
</gene>
<dbReference type="GO" id="GO:0005525">
    <property type="term" value="F:GTP binding"/>
    <property type="evidence" value="ECO:0007669"/>
    <property type="project" value="UniProtKB-KW"/>
</dbReference>
<dbReference type="InterPro" id="IPR027417">
    <property type="entry name" value="P-loop_NTPase"/>
</dbReference>
<keyword evidence="3" id="KW-0378">Hydrolase</keyword>
<evidence type="ECO:0000256" key="2">
    <source>
        <dbReference type="ARBA" id="ARBA00022741"/>
    </source>
</evidence>
<dbReference type="SUPFAM" id="SSF52540">
    <property type="entry name" value="P-loop containing nucleoside triphosphate hydrolases"/>
    <property type="match status" value="1"/>
</dbReference>
<dbReference type="AlphaFoldDB" id="A0A411HPM3"/>
<reference evidence="5 6" key="1">
    <citation type="submission" date="2019-01" db="EMBL/GenBank/DDBJ databases">
        <title>Pseudolysobacter antarctica gen. nov., sp. nov., isolated from Fildes Peninsula, Antarctica.</title>
        <authorList>
            <person name="Wei Z."/>
            <person name="Peng F."/>
        </authorList>
    </citation>
    <scope>NUCLEOTIDE SEQUENCE [LARGE SCALE GENOMIC DNA]</scope>
    <source>
        <strain evidence="5 6">AQ6-296</strain>
    </source>
</reference>
<accession>A0A411HPM3</accession>
<dbReference type="Proteomes" id="UP000291562">
    <property type="component" value="Chromosome"/>
</dbReference>
<sequence length="190" mass="20453">MSPREYKLIFTGSMGAGKTTAIAAISEIEPVRTDVENTGRDNCGKATTTTALDYGEVTLPGGDKLRLYGTPGQARFDFMWQILGQGALGVVILIDNSRPDPIADLREYLSAFKATVTGARAVIGIGRSDTHPHPTLEMFHAATLALGLEAPVMSVDVRRREDVLLLLDVLFHQIEVAELLEGTPQTAMSA</sequence>
<comment type="similarity">
    <text evidence="1">Belongs to the GPN-loop GTPase family.</text>
</comment>
<dbReference type="PANTHER" id="PTHR42708">
    <property type="entry name" value="ATP/GTP-BINDING PROTEIN-RELATED"/>
    <property type="match status" value="1"/>
</dbReference>
<evidence type="ECO:0000256" key="4">
    <source>
        <dbReference type="ARBA" id="ARBA00023134"/>
    </source>
</evidence>
<proteinExistence type="inferred from homology"/>
<protein>
    <submittedName>
        <fullName evidence="5">GTP-binding protein</fullName>
    </submittedName>
</protein>
<keyword evidence="2" id="KW-0547">Nucleotide-binding</keyword>
<dbReference type="PANTHER" id="PTHR42708:SF1">
    <property type="entry name" value="GLIDING MOTILITY PROTEIN MGLA"/>
    <property type="match status" value="1"/>
</dbReference>
<name>A0A411HPM3_9GAMM</name>
<dbReference type="RefSeq" id="WP_129836345.1">
    <property type="nucleotide sequence ID" value="NZ_CP035704.1"/>
</dbReference>
<evidence type="ECO:0000256" key="3">
    <source>
        <dbReference type="ARBA" id="ARBA00022801"/>
    </source>
</evidence>
<evidence type="ECO:0000313" key="5">
    <source>
        <dbReference type="EMBL" id="QBB72412.1"/>
    </source>
</evidence>
<dbReference type="Pfam" id="PF03029">
    <property type="entry name" value="ATP_bind_1"/>
    <property type="match status" value="1"/>
</dbReference>